<sequence length="226" mass="25041">MSRRFVVPRRIDDVVEERERGVRGALLCEVFSGPKEESSSSPAKITGDRQKRSMCKNQCRKQPARRYPAAPMTSLPQPKKGRGCPRHPLEEVEEPMTGLIYCVAARRARSMLPEPTSGEGEQLELVPSLDLPAKLAADLVTISHFVLPSLPSFPILCRSPRGSPTDLVPRSYAAIIVAVSCSMPLTSRRSRRCPIELGFLRAICAAMERHLGVVAGVGEREGWWWP</sequence>
<dbReference type="Gramene" id="BGIOSGA003515-TA">
    <property type="protein sequence ID" value="BGIOSGA003515-PA"/>
    <property type="gene ID" value="BGIOSGA003515"/>
</dbReference>
<proteinExistence type="predicted"/>
<evidence type="ECO:0000313" key="3">
    <source>
        <dbReference type="Proteomes" id="UP000007015"/>
    </source>
</evidence>
<reference evidence="2 3" key="1">
    <citation type="journal article" date="2005" name="PLoS Biol.">
        <title>The genomes of Oryza sativa: a history of duplications.</title>
        <authorList>
            <person name="Yu J."/>
            <person name="Wang J."/>
            <person name="Lin W."/>
            <person name="Li S."/>
            <person name="Li H."/>
            <person name="Zhou J."/>
            <person name="Ni P."/>
            <person name="Dong W."/>
            <person name="Hu S."/>
            <person name="Zeng C."/>
            <person name="Zhang J."/>
            <person name="Zhang Y."/>
            <person name="Li R."/>
            <person name="Xu Z."/>
            <person name="Li S."/>
            <person name="Li X."/>
            <person name="Zheng H."/>
            <person name="Cong L."/>
            <person name="Lin L."/>
            <person name="Yin J."/>
            <person name="Geng J."/>
            <person name="Li G."/>
            <person name="Shi J."/>
            <person name="Liu J."/>
            <person name="Lv H."/>
            <person name="Li J."/>
            <person name="Wang J."/>
            <person name="Deng Y."/>
            <person name="Ran L."/>
            <person name="Shi X."/>
            <person name="Wang X."/>
            <person name="Wu Q."/>
            <person name="Li C."/>
            <person name="Ren X."/>
            <person name="Wang J."/>
            <person name="Wang X."/>
            <person name="Li D."/>
            <person name="Liu D."/>
            <person name="Zhang X."/>
            <person name="Ji Z."/>
            <person name="Zhao W."/>
            <person name="Sun Y."/>
            <person name="Zhang Z."/>
            <person name="Bao J."/>
            <person name="Han Y."/>
            <person name="Dong L."/>
            <person name="Ji J."/>
            <person name="Chen P."/>
            <person name="Wu S."/>
            <person name="Liu J."/>
            <person name="Xiao Y."/>
            <person name="Bu D."/>
            <person name="Tan J."/>
            <person name="Yang L."/>
            <person name="Ye C."/>
            <person name="Zhang J."/>
            <person name="Xu J."/>
            <person name="Zhou Y."/>
            <person name="Yu Y."/>
            <person name="Zhang B."/>
            <person name="Zhuang S."/>
            <person name="Wei H."/>
            <person name="Liu B."/>
            <person name="Lei M."/>
            <person name="Yu H."/>
            <person name="Li Y."/>
            <person name="Xu H."/>
            <person name="Wei S."/>
            <person name="He X."/>
            <person name="Fang L."/>
            <person name="Zhang Z."/>
            <person name="Zhang Y."/>
            <person name="Huang X."/>
            <person name="Su Z."/>
            <person name="Tong W."/>
            <person name="Li J."/>
            <person name="Tong Z."/>
            <person name="Li S."/>
            <person name="Ye J."/>
            <person name="Wang L."/>
            <person name="Fang L."/>
            <person name="Lei T."/>
            <person name="Chen C."/>
            <person name="Chen H."/>
            <person name="Xu Z."/>
            <person name="Li H."/>
            <person name="Huang H."/>
            <person name="Zhang F."/>
            <person name="Xu H."/>
            <person name="Li N."/>
            <person name="Zhao C."/>
            <person name="Li S."/>
            <person name="Dong L."/>
            <person name="Huang Y."/>
            <person name="Li L."/>
            <person name="Xi Y."/>
            <person name="Qi Q."/>
            <person name="Li W."/>
            <person name="Zhang B."/>
            <person name="Hu W."/>
            <person name="Zhang Y."/>
            <person name="Tian X."/>
            <person name="Jiao Y."/>
            <person name="Liang X."/>
            <person name="Jin J."/>
            <person name="Gao L."/>
            <person name="Zheng W."/>
            <person name="Hao B."/>
            <person name="Liu S."/>
            <person name="Wang W."/>
            <person name="Yuan L."/>
            <person name="Cao M."/>
            <person name="McDermott J."/>
            <person name="Samudrala R."/>
            <person name="Wang J."/>
            <person name="Wong G.K."/>
            <person name="Yang H."/>
        </authorList>
    </citation>
    <scope>NUCLEOTIDE SEQUENCE [LARGE SCALE GENOMIC DNA]</scope>
    <source>
        <strain evidence="3">cv. 93-11</strain>
    </source>
</reference>
<evidence type="ECO:0000313" key="2">
    <source>
        <dbReference type="EMBL" id="EAY74028.1"/>
    </source>
</evidence>
<name>A2WPY2_ORYSI</name>
<gene>
    <name evidence="2" type="ORF">OsI_01917</name>
</gene>
<accession>A2WPY2</accession>
<feature type="compositionally biased region" description="Basic residues" evidence="1">
    <location>
        <begin position="52"/>
        <end position="64"/>
    </location>
</feature>
<organism evidence="2 3">
    <name type="scientific">Oryza sativa subsp. indica</name>
    <name type="common">Rice</name>
    <dbReference type="NCBI Taxonomy" id="39946"/>
    <lineage>
        <taxon>Eukaryota</taxon>
        <taxon>Viridiplantae</taxon>
        <taxon>Streptophyta</taxon>
        <taxon>Embryophyta</taxon>
        <taxon>Tracheophyta</taxon>
        <taxon>Spermatophyta</taxon>
        <taxon>Magnoliopsida</taxon>
        <taxon>Liliopsida</taxon>
        <taxon>Poales</taxon>
        <taxon>Poaceae</taxon>
        <taxon>BOP clade</taxon>
        <taxon>Oryzoideae</taxon>
        <taxon>Oryzeae</taxon>
        <taxon>Oryzinae</taxon>
        <taxon>Oryza</taxon>
        <taxon>Oryza sativa</taxon>
    </lineage>
</organism>
<dbReference type="HOGENOM" id="CLU_1226525_0_0_1"/>
<keyword evidence="3" id="KW-1185">Reference proteome</keyword>
<protein>
    <submittedName>
        <fullName evidence="2">Uncharacterized protein</fullName>
    </submittedName>
</protein>
<feature type="region of interest" description="Disordered" evidence="1">
    <location>
        <begin position="31"/>
        <end position="89"/>
    </location>
</feature>
<dbReference type="Proteomes" id="UP000007015">
    <property type="component" value="Chromosome 1"/>
</dbReference>
<dbReference type="EMBL" id="CM000126">
    <property type="protein sequence ID" value="EAY74028.1"/>
    <property type="molecule type" value="Genomic_DNA"/>
</dbReference>
<evidence type="ECO:0000256" key="1">
    <source>
        <dbReference type="SAM" id="MobiDB-lite"/>
    </source>
</evidence>
<dbReference type="AlphaFoldDB" id="A2WPY2"/>